<dbReference type="EMBL" id="GBXM01052052">
    <property type="protein sequence ID" value="JAH56525.1"/>
    <property type="molecule type" value="Transcribed_RNA"/>
</dbReference>
<evidence type="ECO:0000256" key="1">
    <source>
        <dbReference type="SAM" id="MobiDB-lite"/>
    </source>
</evidence>
<reference evidence="2" key="2">
    <citation type="journal article" date="2015" name="Fish Shellfish Immunol.">
        <title>Early steps in the European eel (Anguilla anguilla)-Vibrio vulnificus interaction in the gills: Role of the RtxA13 toxin.</title>
        <authorList>
            <person name="Callol A."/>
            <person name="Pajuelo D."/>
            <person name="Ebbesson L."/>
            <person name="Teles M."/>
            <person name="MacKenzie S."/>
            <person name="Amaro C."/>
        </authorList>
    </citation>
    <scope>NUCLEOTIDE SEQUENCE</scope>
</reference>
<accession>A0A0E9TUD7</accession>
<feature type="region of interest" description="Disordered" evidence="1">
    <location>
        <begin position="15"/>
        <end position="47"/>
    </location>
</feature>
<feature type="compositionally biased region" description="Basic and acidic residues" evidence="1">
    <location>
        <begin position="35"/>
        <end position="47"/>
    </location>
</feature>
<reference evidence="2" key="1">
    <citation type="submission" date="2014-11" db="EMBL/GenBank/DDBJ databases">
        <authorList>
            <person name="Amaro Gonzalez C."/>
        </authorList>
    </citation>
    <scope>NUCLEOTIDE SEQUENCE</scope>
</reference>
<name>A0A0E9TUD7_ANGAN</name>
<evidence type="ECO:0000313" key="2">
    <source>
        <dbReference type="EMBL" id="JAH56525.1"/>
    </source>
</evidence>
<organism evidence="2">
    <name type="scientific">Anguilla anguilla</name>
    <name type="common">European freshwater eel</name>
    <name type="synonym">Muraena anguilla</name>
    <dbReference type="NCBI Taxonomy" id="7936"/>
    <lineage>
        <taxon>Eukaryota</taxon>
        <taxon>Metazoa</taxon>
        <taxon>Chordata</taxon>
        <taxon>Craniata</taxon>
        <taxon>Vertebrata</taxon>
        <taxon>Euteleostomi</taxon>
        <taxon>Actinopterygii</taxon>
        <taxon>Neopterygii</taxon>
        <taxon>Teleostei</taxon>
        <taxon>Anguilliformes</taxon>
        <taxon>Anguillidae</taxon>
        <taxon>Anguilla</taxon>
    </lineage>
</organism>
<protein>
    <submittedName>
        <fullName evidence="2">Uncharacterized protein</fullName>
    </submittedName>
</protein>
<proteinExistence type="predicted"/>
<dbReference type="AlphaFoldDB" id="A0A0E9TUD7"/>
<sequence>MLKDLYGARSHLSGLESCLLPPDKTAKRSPPTLTPERREGWASWRED</sequence>